<proteinExistence type="predicted"/>
<evidence type="ECO:0000313" key="1">
    <source>
        <dbReference type="EMBL" id="KAF5349162.1"/>
    </source>
</evidence>
<dbReference type="Proteomes" id="UP000559027">
    <property type="component" value="Unassembled WGS sequence"/>
</dbReference>
<organism evidence="1 2">
    <name type="scientific">Leucocoprinus leucothites</name>
    <dbReference type="NCBI Taxonomy" id="201217"/>
    <lineage>
        <taxon>Eukaryota</taxon>
        <taxon>Fungi</taxon>
        <taxon>Dikarya</taxon>
        <taxon>Basidiomycota</taxon>
        <taxon>Agaricomycotina</taxon>
        <taxon>Agaricomycetes</taxon>
        <taxon>Agaricomycetidae</taxon>
        <taxon>Agaricales</taxon>
        <taxon>Agaricineae</taxon>
        <taxon>Agaricaceae</taxon>
        <taxon>Leucocoprinus</taxon>
    </lineage>
</organism>
<gene>
    <name evidence="1" type="ORF">D9756_009394</name>
</gene>
<reference evidence="1 2" key="1">
    <citation type="journal article" date="2020" name="ISME J.">
        <title>Uncovering the hidden diversity of litter-decomposition mechanisms in mushroom-forming fungi.</title>
        <authorList>
            <person name="Floudas D."/>
            <person name="Bentzer J."/>
            <person name="Ahren D."/>
            <person name="Johansson T."/>
            <person name="Persson P."/>
            <person name="Tunlid A."/>
        </authorList>
    </citation>
    <scope>NUCLEOTIDE SEQUENCE [LARGE SCALE GENOMIC DNA]</scope>
    <source>
        <strain evidence="1 2">CBS 146.42</strain>
    </source>
</reference>
<protein>
    <submittedName>
        <fullName evidence="1">Uncharacterized protein</fullName>
    </submittedName>
</protein>
<dbReference type="OrthoDB" id="2986625at2759"/>
<dbReference type="SUPFAM" id="SSF52047">
    <property type="entry name" value="RNI-like"/>
    <property type="match status" value="1"/>
</dbReference>
<dbReference type="EMBL" id="JAACJO010000017">
    <property type="protein sequence ID" value="KAF5349162.1"/>
    <property type="molecule type" value="Genomic_DNA"/>
</dbReference>
<dbReference type="AlphaFoldDB" id="A0A8H5CYZ5"/>
<dbReference type="Gene3D" id="3.80.10.10">
    <property type="entry name" value="Ribonuclease Inhibitor"/>
    <property type="match status" value="1"/>
</dbReference>
<comment type="caution">
    <text evidence="1">The sequence shown here is derived from an EMBL/GenBank/DDBJ whole genome shotgun (WGS) entry which is preliminary data.</text>
</comment>
<keyword evidence="2" id="KW-1185">Reference proteome</keyword>
<name>A0A8H5CYZ5_9AGAR</name>
<dbReference type="InterPro" id="IPR032675">
    <property type="entry name" value="LRR_dom_sf"/>
</dbReference>
<accession>A0A8H5CYZ5</accession>
<sequence length="329" mass="37803">MISDISAHRTTVFQHTRSLKVNMDRSSFTDDDMLAWKKLWSTFLTAMRSLSSLKLQVASDGMGRNRAEHMNNVIRLDRLRGAPTTSIISPTPLRTSYVSLSWDFRESLNPELTAEVSSLLGRCSNLERVFFGMMARHQMKWILNPQPFATLIESWSLLEWSLKLRELVTRGVTVSPEDLISNIRHLRSLKDLTIVSYHTLADPGKSFDVLRKEDIHLGTISIPALHPPEIIEYISSFTGLEGFSIKSYDTRDDTQPLIHQLFSALQRHCITLRSLTIYVYRISPWQEISRNHFSESAELFQSLEELDVHEYISAEDVRVNNAEPLLAWL</sequence>
<evidence type="ECO:0000313" key="2">
    <source>
        <dbReference type="Proteomes" id="UP000559027"/>
    </source>
</evidence>